<evidence type="ECO:0000313" key="3">
    <source>
        <dbReference type="Proteomes" id="UP000664914"/>
    </source>
</evidence>
<keyword evidence="1" id="KW-1133">Transmembrane helix</keyword>
<reference evidence="2" key="2">
    <citation type="submission" date="2021-04" db="EMBL/GenBank/DDBJ databases">
        <title>Isolation and genomic analysis of the ibuprofen-degrading bacterium Sphingomonas strain MPO218.</title>
        <authorList>
            <person name="Aulestia M."/>
            <person name="Flores A."/>
            <person name="Mangas E.L."/>
            <person name="Perez-Pulido A.J."/>
            <person name="Santero E."/>
            <person name="Camacho E.M."/>
        </authorList>
    </citation>
    <scope>NUCLEOTIDE SEQUENCE</scope>
    <source>
        <strain evidence="2">MPO218</strain>
    </source>
</reference>
<evidence type="ECO:0000256" key="1">
    <source>
        <dbReference type="SAM" id="Phobius"/>
    </source>
</evidence>
<gene>
    <name evidence="2" type="ORF">HRJ34_03245</name>
</gene>
<feature type="transmembrane region" description="Helical" evidence="1">
    <location>
        <begin position="119"/>
        <end position="138"/>
    </location>
</feature>
<dbReference type="RefSeq" id="WP_208633329.1">
    <property type="nucleotide sequence ID" value="NZ_CP059319.1"/>
</dbReference>
<keyword evidence="1" id="KW-0472">Membrane</keyword>
<keyword evidence="1" id="KW-0812">Transmembrane</keyword>
<dbReference type="Proteomes" id="UP000664914">
    <property type="component" value="Chromosome"/>
</dbReference>
<proteinExistence type="predicted"/>
<protein>
    <submittedName>
        <fullName evidence="2">Uncharacterized protein</fullName>
    </submittedName>
</protein>
<dbReference type="AlphaFoldDB" id="A0A975D4B9"/>
<organism evidence="2 3">
    <name type="scientific">Rhizorhabdus wittichii</name>
    <dbReference type="NCBI Taxonomy" id="160791"/>
    <lineage>
        <taxon>Bacteria</taxon>
        <taxon>Pseudomonadati</taxon>
        <taxon>Pseudomonadota</taxon>
        <taxon>Alphaproteobacteria</taxon>
        <taxon>Sphingomonadales</taxon>
        <taxon>Sphingomonadaceae</taxon>
        <taxon>Rhizorhabdus</taxon>
    </lineage>
</organism>
<dbReference type="EMBL" id="CP059319">
    <property type="protein sequence ID" value="QTH22554.1"/>
    <property type="molecule type" value="Genomic_DNA"/>
</dbReference>
<accession>A0A975D4B9</accession>
<name>A0A975D4B9_9SPHN</name>
<feature type="transmembrane region" description="Helical" evidence="1">
    <location>
        <begin position="12"/>
        <end position="31"/>
    </location>
</feature>
<sequence length="152" mass="16808">MALAENRPDHWLSLRIVWAVLSVLTLVFAWVSATEYARRDAILRGGRELSARVVAQYRSDPSPLAICSLRIEFRDRTMAFQDGLSIACGELADYPVGRRFAIVANMERGDWMPAGQGRFPPAIFGVVAGLVGLAFAGVHTLRMRGQPDSEVY</sequence>
<evidence type="ECO:0000313" key="2">
    <source>
        <dbReference type="EMBL" id="QTH22554.1"/>
    </source>
</evidence>
<reference evidence="2" key="1">
    <citation type="submission" date="2020-07" db="EMBL/GenBank/DDBJ databases">
        <authorList>
            <person name="Camacho E."/>
        </authorList>
    </citation>
    <scope>NUCLEOTIDE SEQUENCE</scope>
    <source>
        <strain evidence="2">MPO218</strain>
    </source>
</reference>